<name>A0A6A2YU08_HIBSY</name>
<evidence type="ECO:0000313" key="3">
    <source>
        <dbReference type="Proteomes" id="UP000436088"/>
    </source>
</evidence>
<evidence type="ECO:0000256" key="1">
    <source>
        <dbReference type="SAM" id="MobiDB-lite"/>
    </source>
</evidence>
<dbReference type="PANTHER" id="PTHR35834:SF3">
    <property type="entry name" value="ARM REPEAT SUPERFAMILY PROTEIN"/>
    <property type="match status" value="1"/>
</dbReference>
<accession>A0A6A2YU08</accession>
<dbReference type="EMBL" id="VEPZ02001279">
    <property type="protein sequence ID" value="KAE8682565.1"/>
    <property type="molecule type" value="Genomic_DNA"/>
</dbReference>
<dbReference type="Proteomes" id="UP000436088">
    <property type="component" value="Unassembled WGS sequence"/>
</dbReference>
<evidence type="ECO:0000313" key="2">
    <source>
        <dbReference type="EMBL" id="KAE8682565.1"/>
    </source>
</evidence>
<keyword evidence="3" id="KW-1185">Reference proteome</keyword>
<reference evidence="2" key="1">
    <citation type="submission" date="2019-09" db="EMBL/GenBank/DDBJ databases">
        <title>Draft genome information of white flower Hibiscus syriacus.</title>
        <authorList>
            <person name="Kim Y.-M."/>
        </authorList>
    </citation>
    <scope>NUCLEOTIDE SEQUENCE [LARGE SCALE GENOMIC DNA]</scope>
    <source>
        <strain evidence="2">YM2019G1</strain>
    </source>
</reference>
<proteinExistence type="predicted"/>
<protein>
    <submittedName>
        <fullName evidence="2">Purple acid phosphatase 26 isoform 1</fullName>
    </submittedName>
</protein>
<feature type="compositionally biased region" description="Basic and acidic residues" evidence="1">
    <location>
        <begin position="377"/>
        <end position="390"/>
    </location>
</feature>
<dbReference type="PANTHER" id="PTHR35834">
    <property type="entry name" value="ARMADILLO-TYPE FOLD PROTEIN-RELATED"/>
    <property type="match status" value="1"/>
</dbReference>
<organism evidence="2 3">
    <name type="scientific">Hibiscus syriacus</name>
    <name type="common">Rose of Sharon</name>
    <dbReference type="NCBI Taxonomy" id="106335"/>
    <lineage>
        <taxon>Eukaryota</taxon>
        <taxon>Viridiplantae</taxon>
        <taxon>Streptophyta</taxon>
        <taxon>Embryophyta</taxon>
        <taxon>Tracheophyta</taxon>
        <taxon>Spermatophyta</taxon>
        <taxon>Magnoliopsida</taxon>
        <taxon>eudicotyledons</taxon>
        <taxon>Gunneridae</taxon>
        <taxon>Pentapetalae</taxon>
        <taxon>rosids</taxon>
        <taxon>malvids</taxon>
        <taxon>Malvales</taxon>
        <taxon>Malvaceae</taxon>
        <taxon>Malvoideae</taxon>
        <taxon>Hibiscus</taxon>
    </lineage>
</organism>
<gene>
    <name evidence="2" type="ORF">F3Y22_tig00111238pilonHSYRG00214</name>
</gene>
<feature type="region of interest" description="Disordered" evidence="1">
    <location>
        <begin position="368"/>
        <end position="392"/>
    </location>
</feature>
<comment type="caution">
    <text evidence="2">The sequence shown here is derived from an EMBL/GenBank/DDBJ whole genome shotgun (WGS) entry which is preliminary data.</text>
</comment>
<dbReference type="AlphaFoldDB" id="A0A6A2YU08"/>
<sequence length="453" mass="50857">MNKPFKLIEAKRGQTSGISSQSSDGFVSSIAEEILNSPLIVAPFTTPPAPSCSLCRSEFTGVNLVRRIRRRVRRAPEDASRATRAAAGRVAAGNRFNRFSTGSDRFDRFQPVRTDLTGLTVQETLRIVRQLDPALLDQLNHGGKLYGLIDLGLRIQASEPILKSAFFCYVHKILLGRYLGSSTWRINISLEGYSLPCILRHQFINYKIYQVAYAIETEIRAYFDRESVQNLVGTLEGSADEDEKVKVLVEFEFEKRLSQGFDIHFQDLISKAKIFSILKLLLCDSSCSIRIRDQFIRIPLVDELEAHKEIPRIISLLSSENVAIQAGAIDCILGISYYGRREAIEAMLEAELVEKLVIFQRLEKQASVDENGTTNEDDSKSDPKRDKEEGYEGNCPFEGCVARFAVQLEPGEVLSKKEKIESKLEILRRIREASVSEAEKASIVAEVLWGSSP</sequence>